<dbReference type="InterPro" id="IPR028344">
    <property type="entry name" value="ParE1/4"/>
</dbReference>
<comment type="similarity">
    <text evidence="1 3">Belongs to the RelE toxin family.</text>
</comment>
<organism evidence="4 5">
    <name type="scientific">Roseivirga pacifica</name>
    <dbReference type="NCBI Taxonomy" id="1267423"/>
    <lineage>
        <taxon>Bacteria</taxon>
        <taxon>Pseudomonadati</taxon>
        <taxon>Bacteroidota</taxon>
        <taxon>Cytophagia</taxon>
        <taxon>Cytophagales</taxon>
        <taxon>Roseivirgaceae</taxon>
        <taxon>Roseivirga</taxon>
    </lineage>
</organism>
<dbReference type="PIRSF" id="PIRSF029218">
    <property type="entry name" value="ParE"/>
    <property type="match status" value="1"/>
</dbReference>
<dbReference type="AlphaFoldDB" id="A0A1I0MNW8"/>
<dbReference type="OrthoDB" id="7173315at2"/>
<evidence type="ECO:0000313" key="5">
    <source>
        <dbReference type="Proteomes" id="UP000199437"/>
    </source>
</evidence>
<evidence type="ECO:0000313" key="4">
    <source>
        <dbReference type="EMBL" id="SEV89379.1"/>
    </source>
</evidence>
<dbReference type="EMBL" id="FOIR01000001">
    <property type="protein sequence ID" value="SEV89379.1"/>
    <property type="molecule type" value="Genomic_DNA"/>
</dbReference>
<keyword evidence="2" id="KW-1277">Toxin-antitoxin system</keyword>
<evidence type="ECO:0000256" key="2">
    <source>
        <dbReference type="ARBA" id="ARBA00022649"/>
    </source>
</evidence>
<keyword evidence="5" id="KW-1185">Reference proteome</keyword>
<accession>A0A1I0MNW8</accession>
<dbReference type="Pfam" id="PF05016">
    <property type="entry name" value="ParE_toxin"/>
    <property type="match status" value="1"/>
</dbReference>
<evidence type="ECO:0000256" key="1">
    <source>
        <dbReference type="ARBA" id="ARBA00006226"/>
    </source>
</evidence>
<dbReference type="RefSeq" id="WP_090256825.1">
    <property type="nucleotide sequence ID" value="NZ_FOIR01000001.1"/>
</dbReference>
<dbReference type="PANTHER" id="PTHR33755">
    <property type="entry name" value="TOXIN PARE1-RELATED"/>
    <property type="match status" value="1"/>
</dbReference>
<dbReference type="InterPro" id="IPR051803">
    <property type="entry name" value="TA_system_RelE-like_toxin"/>
</dbReference>
<dbReference type="Gene3D" id="3.30.2310.20">
    <property type="entry name" value="RelE-like"/>
    <property type="match status" value="1"/>
</dbReference>
<dbReference type="Proteomes" id="UP000199437">
    <property type="component" value="Unassembled WGS sequence"/>
</dbReference>
<protein>
    <recommendedName>
        <fullName evidence="3">Toxin</fullName>
    </recommendedName>
</protein>
<name>A0A1I0MNW8_9BACT</name>
<gene>
    <name evidence="4" type="ORF">SAMN05216290_0518</name>
</gene>
<reference evidence="5" key="1">
    <citation type="submission" date="2016-10" db="EMBL/GenBank/DDBJ databases">
        <authorList>
            <person name="Varghese N."/>
            <person name="Submissions S."/>
        </authorList>
    </citation>
    <scope>NUCLEOTIDE SEQUENCE [LARGE SCALE GENOMIC DNA]</scope>
    <source>
        <strain evidence="5">CGMCC 1.12402</strain>
    </source>
</reference>
<dbReference type="InterPro" id="IPR035093">
    <property type="entry name" value="RelE/ParE_toxin_dom_sf"/>
</dbReference>
<dbReference type="GeneID" id="99985277"/>
<proteinExistence type="inferred from homology"/>
<sequence>MRKYRISTQAINDLNNIWLFTFRKWSKAQADRYYQQIIDEIEFVAQNFYAGKSLEHARHNYRYSPVKSHLVFYRKAEGEVVEIVRILHQRMDVKKHIE</sequence>
<dbReference type="InterPro" id="IPR007712">
    <property type="entry name" value="RelE/ParE_toxin"/>
</dbReference>
<dbReference type="PANTHER" id="PTHR33755:SF9">
    <property type="entry name" value="TOXIN PARE1"/>
    <property type="match status" value="1"/>
</dbReference>
<evidence type="ECO:0000256" key="3">
    <source>
        <dbReference type="PIRNR" id="PIRNR029218"/>
    </source>
</evidence>
<dbReference type="STRING" id="1267423.SAMN05216290_0518"/>